<dbReference type="SUPFAM" id="SSF53335">
    <property type="entry name" value="S-adenosyl-L-methionine-dependent methyltransferases"/>
    <property type="match status" value="1"/>
</dbReference>
<dbReference type="STRING" id="1032480.MLP_04480"/>
<dbReference type="InterPro" id="IPR029063">
    <property type="entry name" value="SAM-dependent_MTases_sf"/>
</dbReference>
<evidence type="ECO:0000313" key="5">
    <source>
        <dbReference type="EMBL" id="BAK33462.1"/>
    </source>
</evidence>
<dbReference type="Gene3D" id="3.40.50.150">
    <property type="entry name" value="Vaccinia Virus protein VP39"/>
    <property type="match status" value="1"/>
</dbReference>
<dbReference type="EMBL" id="AP012204">
    <property type="protein sequence ID" value="BAK33462.1"/>
    <property type="molecule type" value="Genomic_DNA"/>
</dbReference>
<dbReference type="GO" id="GO:0032259">
    <property type="term" value="P:methylation"/>
    <property type="evidence" value="ECO:0007669"/>
    <property type="project" value="UniProtKB-KW"/>
</dbReference>
<keyword evidence="3" id="KW-0949">S-adenosyl-L-methionine</keyword>
<dbReference type="Proteomes" id="UP000007947">
    <property type="component" value="Chromosome"/>
</dbReference>
<organism evidence="5 6">
    <name type="scientific">Microlunatus phosphovorus (strain ATCC 700054 / DSM 10555 / JCM 9379 / NBRC 101784 / NCIMB 13414 / VKM Ac-1990 / NM-1)</name>
    <dbReference type="NCBI Taxonomy" id="1032480"/>
    <lineage>
        <taxon>Bacteria</taxon>
        <taxon>Bacillati</taxon>
        <taxon>Actinomycetota</taxon>
        <taxon>Actinomycetes</taxon>
        <taxon>Propionibacteriales</taxon>
        <taxon>Propionibacteriaceae</taxon>
        <taxon>Microlunatus</taxon>
    </lineage>
</organism>
<keyword evidence="1" id="KW-0489">Methyltransferase</keyword>
<protein>
    <recommendedName>
        <fullName evidence="4">Methyltransferase domain-containing protein</fullName>
    </recommendedName>
</protein>
<feature type="domain" description="Methyltransferase" evidence="4">
    <location>
        <begin position="53"/>
        <end position="142"/>
    </location>
</feature>
<dbReference type="Pfam" id="PF13649">
    <property type="entry name" value="Methyltransf_25"/>
    <property type="match status" value="1"/>
</dbReference>
<dbReference type="PANTHER" id="PTHR43464:SF19">
    <property type="entry name" value="UBIQUINONE BIOSYNTHESIS O-METHYLTRANSFERASE, MITOCHONDRIAL"/>
    <property type="match status" value="1"/>
</dbReference>
<proteinExistence type="predicted"/>
<dbReference type="GO" id="GO:0008168">
    <property type="term" value="F:methyltransferase activity"/>
    <property type="evidence" value="ECO:0007669"/>
    <property type="project" value="UniProtKB-KW"/>
</dbReference>
<dbReference type="InterPro" id="IPR041698">
    <property type="entry name" value="Methyltransf_25"/>
</dbReference>
<evidence type="ECO:0000259" key="4">
    <source>
        <dbReference type="Pfam" id="PF13649"/>
    </source>
</evidence>
<sequence>MTNPTQDLASRVEHRFYGDLAPWWPLISPPGEYAEEAGFAADLLSAGGQTRTVLELGSGGGHLASHLADRFGLTLVDLSEPMLAVSRALNPTATHHQGDMRTVRLDEQFDAVLIHDAIDYMTTEDDLRAAIETAYAHVRPGGIAVLVPDDVAESFEQRTAHGGSDAADGRAVRYLEWSWDPDPSDSWTITTYTFVLRDADGVVETAHETHRLGLFPRDTWLRLLTEAGFKASAHNELPTGNDHPRTWFVGRRPA</sequence>
<name>F5XJW6_MICPN</name>
<keyword evidence="2" id="KW-0808">Transferase</keyword>
<evidence type="ECO:0000256" key="2">
    <source>
        <dbReference type="ARBA" id="ARBA00022679"/>
    </source>
</evidence>
<dbReference type="HOGENOM" id="CLU_069129_2_1_11"/>
<keyword evidence="6" id="KW-1185">Reference proteome</keyword>
<dbReference type="PANTHER" id="PTHR43464">
    <property type="entry name" value="METHYLTRANSFERASE"/>
    <property type="match status" value="1"/>
</dbReference>
<accession>F5XJW6</accession>
<dbReference type="KEGG" id="mph:MLP_04480"/>
<dbReference type="RefSeq" id="WP_013861351.1">
    <property type="nucleotide sequence ID" value="NC_015635.1"/>
</dbReference>
<dbReference type="eggNOG" id="COG2227">
    <property type="taxonomic scope" value="Bacteria"/>
</dbReference>
<evidence type="ECO:0000256" key="3">
    <source>
        <dbReference type="ARBA" id="ARBA00022691"/>
    </source>
</evidence>
<evidence type="ECO:0000256" key="1">
    <source>
        <dbReference type="ARBA" id="ARBA00022603"/>
    </source>
</evidence>
<gene>
    <name evidence="5" type="ordered locus">MLP_04480</name>
</gene>
<dbReference type="CDD" id="cd02440">
    <property type="entry name" value="AdoMet_MTases"/>
    <property type="match status" value="1"/>
</dbReference>
<evidence type="ECO:0000313" key="6">
    <source>
        <dbReference type="Proteomes" id="UP000007947"/>
    </source>
</evidence>
<dbReference type="Gene3D" id="2.20.130.10">
    <property type="entry name" value="CAC2371-like domains"/>
    <property type="match status" value="1"/>
</dbReference>
<dbReference type="AlphaFoldDB" id="F5XJW6"/>
<reference evidence="5 6" key="1">
    <citation type="submission" date="2011-05" db="EMBL/GenBank/DDBJ databases">
        <title>Whole genome sequence of Microlunatus phosphovorus NM-1.</title>
        <authorList>
            <person name="Hosoyama A."/>
            <person name="Sasaki K."/>
            <person name="Harada T."/>
            <person name="Igarashi R."/>
            <person name="Kawakoshi A."/>
            <person name="Sasagawa M."/>
            <person name="Fukada J."/>
            <person name="Nakamura S."/>
            <person name="Katano Y."/>
            <person name="Hanada S."/>
            <person name="Kamagata Y."/>
            <person name="Nakamura N."/>
            <person name="Yamazaki S."/>
            <person name="Fujita N."/>
        </authorList>
    </citation>
    <scope>NUCLEOTIDE SEQUENCE [LARGE SCALE GENOMIC DNA]</scope>
    <source>
        <strain evidence="6">ATCC 700054 / DSM 10555 / JCM 9379 / NBRC 101784 / NCIMB 13414 / VKM Ac-1990 / NM-1</strain>
    </source>
</reference>